<dbReference type="EMBL" id="JACRUJ010000002">
    <property type="protein sequence ID" value="MBC5841178.1"/>
    <property type="molecule type" value="Genomic_DNA"/>
</dbReference>
<name>A0ABR7J6Y8_9FLAO</name>
<keyword evidence="2" id="KW-1185">Reference proteome</keyword>
<sequence length="125" mass="14281">MKKVYNPTYVKEYYEGYSLGINPFSSQHCAQNNEAVFAGFMSGRSEYERMNGDVSFGIPKRIVTDKVLEDFLLAGMLGMAIDTDNYTPHQIDTILVWYQSGVEKYDPSQYEKLFDALEEEGISFS</sequence>
<accession>A0ABR7J6Y8</accession>
<proteinExistence type="predicted"/>
<evidence type="ECO:0000313" key="1">
    <source>
        <dbReference type="EMBL" id="MBC5841178.1"/>
    </source>
</evidence>
<evidence type="ECO:0000313" key="2">
    <source>
        <dbReference type="Proteomes" id="UP000629963"/>
    </source>
</evidence>
<reference evidence="1 2" key="1">
    <citation type="submission" date="2020-08" db="EMBL/GenBank/DDBJ databases">
        <title>Description of novel Flavobacterium F-380 isolate.</title>
        <authorList>
            <person name="Saticioglu I.B."/>
            <person name="Duman M."/>
            <person name="Altun S."/>
        </authorList>
    </citation>
    <scope>NUCLEOTIDE SEQUENCE [LARGE SCALE GENOMIC DNA]</scope>
    <source>
        <strain evidence="1 2">F-380</strain>
    </source>
</reference>
<gene>
    <name evidence="1" type="ORF">H8R23_07145</name>
</gene>
<dbReference type="RefSeq" id="WP_187009770.1">
    <property type="nucleotide sequence ID" value="NZ_JACRUI010000002.1"/>
</dbReference>
<dbReference type="Proteomes" id="UP000629963">
    <property type="component" value="Unassembled WGS sequence"/>
</dbReference>
<protein>
    <submittedName>
        <fullName evidence="1">Uncharacterized protein</fullName>
    </submittedName>
</protein>
<comment type="caution">
    <text evidence="1">The sequence shown here is derived from an EMBL/GenBank/DDBJ whole genome shotgun (WGS) entry which is preliminary data.</text>
</comment>
<organism evidence="1 2">
    <name type="scientific">Flavobacterium kayseriense</name>
    <dbReference type="NCBI Taxonomy" id="2764714"/>
    <lineage>
        <taxon>Bacteria</taxon>
        <taxon>Pseudomonadati</taxon>
        <taxon>Bacteroidota</taxon>
        <taxon>Flavobacteriia</taxon>
        <taxon>Flavobacteriales</taxon>
        <taxon>Flavobacteriaceae</taxon>
        <taxon>Flavobacterium</taxon>
    </lineage>
</organism>